<sequence length="663" mass="73743">MKTPYLLKVFPASKIELYFIEQIMAFNAPPPSQLVCQACRDTIFSTKAWQSVMAGSGASSNPEGGGYTYITAIKNAAGICNWCRLLPKRQVEGAAQVTVRYYKDSRYTPVGDKLLSVVVKDLKDGSTFMTDELLLYTTRDDEAASMIKARDRITKLWTEEAFSMAKACIDNCVREHRANCPPLQTMSLLPDRVIDCANTSNPKIVLTSGQTYAPYVTLSYVWGGPQPMLTTKNVGKYTTDGFIMTDFPQSIQDAITATNKIGQRYLWIDALCILQDSPEDKTVQLGKMHAIYKNSYITINAASASSTHEGFLHQPRPQREPRTKLPFPCSDGQTGTVCVAYDILSRKKDGPEQTYWDELEPITRAGVTKEKILPARSLVFACDTLKYYCQTETANIGGALCEESTGMRLPPGALLSHSADHQLDPVQLRQSWLAALFQYTMRSVTVPSDRLPAFAAVAELFSILNHDQYLAGLWRKTLLLDLLWKADHKCDRPKTYRAPSWSWASVDGLVSGEWRLDKLARPDDERDTGNLRLATVVDCQVAVASSKVPFGEVTGGLLILRGLLFGVHLDETVGEKRLTLDSSGHPKDAGAIWITADATESWSDEIRAVPLLWNVCGSFVFGLIIARESGMNFWRRVGRFDGKGRSMDLAWIDAIPRQEIQIV</sequence>
<proteinExistence type="predicted"/>
<evidence type="ECO:0000313" key="2">
    <source>
        <dbReference type="EMBL" id="CEO46346.1"/>
    </source>
</evidence>
<dbReference type="EMBL" id="CDPU01000004">
    <property type="protein sequence ID" value="CEO46346.1"/>
    <property type="molecule type" value="Genomic_DNA"/>
</dbReference>
<evidence type="ECO:0000259" key="1">
    <source>
        <dbReference type="Pfam" id="PF06985"/>
    </source>
</evidence>
<accession>A0A0B7JV61</accession>
<organism evidence="2">
    <name type="scientific">Bionectria ochroleuca</name>
    <name type="common">Gliocladium roseum</name>
    <dbReference type="NCBI Taxonomy" id="29856"/>
    <lineage>
        <taxon>Eukaryota</taxon>
        <taxon>Fungi</taxon>
        <taxon>Dikarya</taxon>
        <taxon>Ascomycota</taxon>
        <taxon>Pezizomycotina</taxon>
        <taxon>Sordariomycetes</taxon>
        <taxon>Hypocreomycetidae</taxon>
        <taxon>Hypocreales</taxon>
        <taxon>Bionectriaceae</taxon>
        <taxon>Clonostachys</taxon>
    </lineage>
</organism>
<dbReference type="PANTHER" id="PTHR33112:SF16">
    <property type="entry name" value="HETEROKARYON INCOMPATIBILITY DOMAIN-CONTAINING PROTEIN"/>
    <property type="match status" value="1"/>
</dbReference>
<gene>
    <name evidence="2" type="ORF">BN869_000002401_1</name>
</gene>
<dbReference type="AlphaFoldDB" id="A0A0B7JV61"/>
<name>A0A0B7JV61_BIOOC</name>
<dbReference type="PANTHER" id="PTHR33112">
    <property type="entry name" value="DOMAIN PROTEIN, PUTATIVE-RELATED"/>
    <property type="match status" value="1"/>
</dbReference>
<feature type="domain" description="Heterokaryon incompatibility" evidence="1">
    <location>
        <begin position="215"/>
        <end position="325"/>
    </location>
</feature>
<dbReference type="Pfam" id="PF06985">
    <property type="entry name" value="HET"/>
    <property type="match status" value="1"/>
</dbReference>
<dbReference type="InterPro" id="IPR010730">
    <property type="entry name" value="HET"/>
</dbReference>
<protein>
    <recommendedName>
        <fullName evidence="1">Heterokaryon incompatibility domain-containing protein</fullName>
    </recommendedName>
</protein>
<reference evidence="2" key="1">
    <citation type="submission" date="2015-01" db="EMBL/GenBank/DDBJ databases">
        <authorList>
            <person name="Durling Mikael"/>
        </authorList>
    </citation>
    <scope>NUCLEOTIDE SEQUENCE</scope>
</reference>